<feature type="domain" description="FAD-binding" evidence="1">
    <location>
        <begin position="28"/>
        <end position="208"/>
    </location>
</feature>
<comment type="caution">
    <text evidence="2">The sequence shown here is derived from an EMBL/GenBank/DDBJ whole genome shotgun (WGS) entry which is preliminary data.</text>
</comment>
<dbReference type="InterPro" id="IPR011777">
    <property type="entry name" value="Geranylgeranyl_Rdtase_fam"/>
</dbReference>
<reference evidence="3" key="1">
    <citation type="submission" date="2023-07" db="EMBL/GenBank/DDBJ databases">
        <title>30 novel species of actinomycetes from the DSMZ collection.</title>
        <authorList>
            <person name="Nouioui I."/>
        </authorList>
    </citation>
    <scope>NUCLEOTIDE SEQUENCE [LARGE SCALE GENOMIC DNA]</scope>
    <source>
        <strain evidence="3">DSM 44399</strain>
    </source>
</reference>
<dbReference type="InterPro" id="IPR050407">
    <property type="entry name" value="Geranylgeranyl_reductase"/>
</dbReference>
<dbReference type="PANTHER" id="PTHR42685">
    <property type="entry name" value="GERANYLGERANYL DIPHOSPHATE REDUCTASE"/>
    <property type="match status" value="1"/>
</dbReference>
<dbReference type="PRINTS" id="PR00420">
    <property type="entry name" value="RNGMNOXGNASE"/>
</dbReference>
<dbReference type="Proteomes" id="UP001183176">
    <property type="component" value="Unassembled WGS sequence"/>
</dbReference>
<dbReference type="SUPFAM" id="SSF51905">
    <property type="entry name" value="FAD/NAD(P)-binding domain"/>
    <property type="match status" value="1"/>
</dbReference>
<keyword evidence="3" id="KW-1185">Reference proteome</keyword>
<dbReference type="InterPro" id="IPR036188">
    <property type="entry name" value="FAD/NAD-bd_sf"/>
</dbReference>
<gene>
    <name evidence="2" type="ORF">RM423_01700</name>
</gene>
<evidence type="ECO:0000313" key="2">
    <source>
        <dbReference type="EMBL" id="MDT0260104.1"/>
    </source>
</evidence>
<protein>
    <submittedName>
        <fullName evidence="2">Geranylgeranyl reductase family protein</fullName>
    </submittedName>
</protein>
<dbReference type="InterPro" id="IPR002938">
    <property type="entry name" value="FAD-bd"/>
</dbReference>
<sequence>MTAISDASSAPTIAAGALGELPSDRTYDADVIVVGAGPSGSAAAYWLATAGVDVLLLEKTTFPREKVCGDGLTPRGTRALVDMGIDVSEEAGWLHNKGLRVIGGGLRLELNWPELASFPDYGLVRPRADLDHLLVQQAVQAGARLHEQTSVTAPILDAQGRVVGVTAKAGAGAGEKTEHSYRAPVVLACDGVSGRFALALGMQRNDKRPMGVAVRRYYSSPRTNDDYLESWLELWDGPPGADDARLLPGYGWIFGMGDGSVNAGLGVLNSSAGFQKTNYRTLLTTWLDNTPEEWGLREENALCPTQGAGLPMGFNRTPHYRNGVLLVGDSGGSVNPFNGEGIPYAMESGKFAAEAVVQALARPEGAGRERALAGYPAAMAAEWGAYYRLGGVFVKLIGNPAVMRACTRHGLPHPRLMKFVLKLLANLTDPHDGDASDRIITALTKVTPALR</sequence>
<accession>A0ABU2J6I7</accession>
<evidence type="ECO:0000259" key="1">
    <source>
        <dbReference type="Pfam" id="PF01494"/>
    </source>
</evidence>
<dbReference type="EMBL" id="JAVREH010000002">
    <property type="protein sequence ID" value="MDT0260104.1"/>
    <property type="molecule type" value="Genomic_DNA"/>
</dbReference>
<dbReference type="Gene3D" id="3.50.50.60">
    <property type="entry name" value="FAD/NAD(P)-binding domain"/>
    <property type="match status" value="1"/>
</dbReference>
<evidence type="ECO:0000313" key="3">
    <source>
        <dbReference type="Proteomes" id="UP001183176"/>
    </source>
</evidence>
<dbReference type="NCBIfam" id="TIGR02032">
    <property type="entry name" value="GG-red-SF"/>
    <property type="match status" value="1"/>
</dbReference>
<proteinExistence type="predicted"/>
<dbReference type="RefSeq" id="WP_311421266.1">
    <property type="nucleotide sequence ID" value="NZ_JAVREH010000002.1"/>
</dbReference>
<dbReference type="PANTHER" id="PTHR42685:SF22">
    <property type="entry name" value="CONDITIONED MEDIUM FACTOR RECEPTOR 1"/>
    <property type="match status" value="1"/>
</dbReference>
<dbReference type="Pfam" id="PF01494">
    <property type="entry name" value="FAD_binding_3"/>
    <property type="match status" value="1"/>
</dbReference>
<organism evidence="2 3">
    <name type="scientific">Jatrophihabitans lederbergiae</name>
    <dbReference type="NCBI Taxonomy" id="3075547"/>
    <lineage>
        <taxon>Bacteria</taxon>
        <taxon>Bacillati</taxon>
        <taxon>Actinomycetota</taxon>
        <taxon>Actinomycetes</taxon>
        <taxon>Jatrophihabitantales</taxon>
        <taxon>Jatrophihabitantaceae</taxon>
        <taxon>Jatrophihabitans</taxon>
    </lineage>
</organism>
<name>A0ABU2J6I7_9ACTN</name>